<evidence type="ECO:0000313" key="2">
    <source>
        <dbReference type="Proteomes" id="UP001183881"/>
    </source>
</evidence>
<gene>
    <name evidence="1" type="ORF">RM705_19935</name>
</gene>
<accession>A0ABU2Q068</accession>
<organism evidence="1 2">
    <name type="scientific">Streptomyces edwardsiae</name>
    <dbReference type="NCBI Taxonomy" id="3075527"/>
    <lineage>
        <taxon>Bacteria</taxon>
        <taxon>Bacillati</taxon>
        <taxon>Actinomycetota</taxon>
        <taxon>Actinomycetes</taxon>
        <taxon>Kitasatosporales</taxon>
        <taxon>Streptomycetaceae</taxon>
        <taxon>Streptomyces</taxon>
    </lineage>
</organism>
<proteinExistence type="predicted"/>
<comment type="caution">
    <text evidence="1">The sequence shown here is derived from an EMBL/GenBank/DDBJ whole genome shotgun (WGS) entry which is preliminary data.</text>
</comment>
<reference evidence="2" key="1">
    <citation type="submission" date="2023-07" db="EMBL/GenBank/DDBJ databases">
        <title>30 novel species of actinomycetes from the DSMZ collection.</title>
        <authorList>
            <person name="Nouioui I."/>
        </authorList>
    </citation>
    <scope>NUCLEOTIDE SEQUENCE [LARGE SCALE GENOMIC DNA]</scope>
    <source>
        <strain evidence="2">DSM 41636</strain>
    </source>
</reference>
<name>A0ABU2Q068_9ACTN</name>
<dbReference type="Proteomes" id="UP001183881">
    <property type="component" value="Unassembled WGS sequence"/>
</dbReference>
<dbReference type="EMBL" id="JAVRFA010000025">
    <property type="protein sequence ID" value="MDT0396935.1"/>
    <property type="molecule type" value="Genomic_DNA"/>
</dbReference>
<sequence>MSGERVKADLMAILLEFAESEGGRPSLKEFLELFKWPSEAIYSAPLEFEATLAGGTVYSGPAESRVSEMNDSVFTELTDFLASLSGEDNEGPVSPHGLANILLEFINDEAENFVDVPSGGISSLFVSGAGGVDRPDVGDLLAIPVDGGWYAVIVVARNRFGVALGIFGEKLPSLEAVHPEPSSACKFPVYSDDTEVVNGAWKVVGRNEGLLSAFPAEPEIYHSPSLAFPGFDFGEFGAAESPSGTVRLIDGAEANAVGISTGSYRQAFTGEFLQESLDGLVRRWRQSDPQ</sequence>
<dbReference type="RefSeq" id="WP_311645500.1">
    <property type="nucleotide sequence ID" value="NZ_JAVRFA010000025.1"/>
</dbReference>
<protein>
    <submittedName>
        <fullName evidence="1">Uncharacterized protein</fullName>
    </submittedName>
</protein>
<keyword evidence="2" id="KW-1185">Reference proteome</keyword>
<evidence type="ECO:0000313" key="1">
    <source>
        <dbReference type="EMBL" id="MDT0396935.1"/>
    </source>
</evidence>